<evidence type="ECO:0000313" key="1">
    <source>
        <dbReference type="EMBL" id="RBP36045.1"/>
    </source>
</evidence>
<comment type="caution">
    <text evidence="1">The sequence shown here is derived from an EMBL/GenBank/DDBJ whole genome shotgun (WGS) entry which is preliminary data.</text>
</comment>
<organism evidence="1 2">
    <name type="scientific">Eoetvoesiella caeni</name>
    <dbReference type="NCBI Taxonomy" id="645616"/>
    <lineage>
        <taxon>Bacteria</taxon>
        <taxon>Pseudomonadati</taxon>
        <taxon>Pseudomonadota</taxon>
        <taxon>Betaproteobacteria</taxon>
        <taxon>Burkholderiales</taxon>
        <taxon>Alcaligenaceae</taxon>
        <taxon>Eoetvoesiella</taxon>
    </lineage>
</organism>
<name>A0A366H2P1_9BURK</name>
<dbReference type="Proteomes" id="UP000253628">
    <property type="component" value="Unassembled WGS sequence"/>
</dbReference>
<reference evidence="1 2" key="1">
    <citation type="submission" date="2018-06" db="EMBL/GenBank/DDBJ databases">
        <title>Genomic Encyclopedia of Type Strains, Phase IV (KMG-IV): sequencing the most valuable type-strain genomes for metagenomic binning, comparative biology and taxonomic classification.</title>
        <authorList>
            <person name="Goeker M."/>
        </authorList>
    </citation>
    <scope>NUCLEOTIDE SEQUENCE [LARGE SCALE GENOMIC DNA]</scope>
    <source>
        <strain evidence="1 2">DSM 25520</strain>
    </source>
</reference>
<gene>
    <name evidence="1" type="ORF">DFR37_114100</name>
</gene>
<dbReference type="EMBL" id="QNRQ01000014">
    <property type="protein sequence ID" value="RBP36045.1"/>
    <property type="molecule type" value="Genomic_DNA"/>
</dbReference>
<keyword evidence="2" id="KW-1185">Reference proteome</keyword>
<sequence>MIIKVPGGAHLKRLIARYFSCQATYKGMHRVEIVAATRVRILLEKAAKCYCRANCIPAI</sequence>
<dbReference type="RefSeq" id="WP_113934830.1">
    <property type="nucleotide sequence ID" value="NZ_JBHLTB010000042.1"/>
</dbReference>
<protein>
    <submittedName>
        <fullName evidence="1">Uncharacterized protein</fullName>
    </submittedName>
</protein>
<proteinExistence type="predicted"/>
<accession>A0A366H2P1</accession>
<evidence type="ECO:0000313" key="2">
    <source>
        <dbReference type="Proteomes" id="UP000253628"/>
    </source>
</evidence>
<dbReference type="AlphaFoldDB" id="A0A366H2P1"/>